<dbReference type="EMBL" id="JACSDY010000017">
    <property type="protein sequence ID" value="KAF7402090.1"/>
    <property type="molecule type" value="Genomic_DNA"/>
</dbReference>
<dbReference type="Proteomes" id="UP000600918">
    <property type="component" value="Unassembled WGS sequence"/>
</dbReference>
<sequence length="85" mass="9429">MRKRRRGRWISYQREVDNIRRDIVVLLPLRAYYQLVLKCRESSFSVHNSTRHYSNGSSSSSNSNSGGGGGGGNSVVVAEVVDKLG</sequence>
<accession>A0A834N9U2</accession>
<feature type="region of interest" description="Disordered" evidence="1">
    <location>
        <begin position="48"/>
        <end position="74"/>
    </location>
</feature>
<evidence type="ECO:0000256" key="1">
    <source>
        <dbReference type="SAM" id="MobiDB-lite"/>
    </source>
</evidence>
<name>A0A834N9U2_VESPE</name>
<gene>
    <name evidence="2" type="ORF">H0235_015426</name>
</gene>
<keyword evidence="3" id="KW-1185">Reference proteome</keyword>
<comment type="caution">
    <text evidence="2">The sequence shown here is derived from an EMBL/GenBank/DDBJ whole genome shotgun (WGS) entry which is preliminary data.</text>
</comment>
<proteinExistence type="predicted"/>
<protein>
    <submittedName>
        <fullName evidence="2">Uncharacterized protein</fullName>
    </submittedName>
</protein>
<reference evidence="2" key="1">
    <citation type="journal article" date="2020" name="G3 (Bethesda)">
        <title>High-Quality Assemblies for Three Invasive Social Wasps from the &lt;i&gt;Vespula&lt;/i&gt; Genus.</title>
        <authorList>
            <person name="Harrop T.W.R."/>
            <person name="Guhlin J."/>
            <person name="McLaughlin G.M."/>
            <person name="Permina E."/>
            <person name="Stockwell P."/>
            <person name="Gilligan J."/>
            <person name="Le Lec M.F."/>
            <person name="Gruber M.A.M."/>
            <person name="Quinn O."/>
            <person name="Lovegrove M."/>
            <person name="Duncan E.J."/>
            <person name="Remnant E.J."/>
            <person name="Van Eeckhoven J."/>
            <person name="Graham B."/>
            <person name="Knapp R.A."/>
            <person name="Langford K.W."/>
            <person name="Kronenberg Z."/>
            <person name="Press M.O."/>
            <person name="Eacker S.M."/>
            <person name="Wilson-Rankin E.E."/>
            <person name="Purcell J."/>
            <person name="Lester P.J."/>
            <person name="Dearden P.K."/>
        </authorList>
    </citation>
    <scope>NUCLEOTIDE SEQUENCE</scope>
    <source>
        <strain evidence="2">Volc-1</strain>
    </source>
</reference>
<dbReference type="AlphaFoldDB" id="A0A834N9U2"/>
<evidence type="ECO:0000313" key="3">
    <source>
        <dbReference type="Proteomes" id="UP000600918"/>
    </source>
</evidence>
<feature type="compositionally biased region" description="Low complexity" evidence="1">
    <location>
        <begin position="54"/>
        <end position="64"/>
    </location>
</feature>
<organism evidence="2 3">
    <name type="scientific">Vespula pensylvanica</name>
    <name type="common">Western yellow jacket</name>
    <name type="synonym">Wasp</name>
    <dbReference type="NCBI Taxonomy" id="30213"/>
    <lineage>
        <taxon>Eukaryota</taxon>
        <taxon>Metazoa</taxon>
        <taxon>Ecdysozoa</taxon>
        <taxon>Arthropoda</taxon>
        <taxon>Hexapoda</taxon>
        <taxon>Insecta</taxon>
        <taxon>Pterygota</taxon>
        <taxon>Neoptera</taxon>
        <taxon>Endopterygota</taxon>
        <taxon>Hymenoptera</taxon>
        <taxon>Apocrita</taxon>
        <taxon>Aculeata</taxon>
        <taxon>Vespoidea</taxon>
        <taxon>Vespidae</taxon>
        <taxon>Vespinae</taxon>
        <taxon>Vespula</taxon>
    </lineage>
</organism>
<evidence type="ECO:0000313" key="2">
    <source>
        <dbReference type="EMBL" id="KAF7402090.1"/>
    </source>
</evidence>